<evidence type="ECO:0000313" key="2">
    <source>
        <dbReference type="Proteomes" id="UP001222027"/>
    </source>
</evidence>
<accession>A0AAV8QGY6</accession>
<organism evidence="1 2">
    <name type="scientific">Ensete ventricosum</name>
    <name type="common">Abyssinian banana</name>
    <name type="synonym">Musa ensete</name>
    <dbReference type="NCBI Taxonomy" id="4639"/>
    <lineage>
        <taxon>Eukaryota</taxon>
        <taxon>Viridiplantae</taxon>
        <taxon>Streptophyta</taxon>
        <taxon>Embryophyta</taxon>
        <taxon>Tracheophyta</taxon>
        <taxon>Spermatophyta</taxon>
        <taxon>Magnoliopsida</taxon>
        <taxon>Liliopsida</taxon>
        <taxon>Zingiberales</taxon>
        <taxon>Musaceae</taxon>
        <taxon>Ensete</taxon>
    </lineage>
</organism>
<comment type="caution">
    <text evidence="1">The sequence shown here is derived from an EMBL/GenBank/DDBJ whole genome shotgun (WGS) entry which is preliminary data.</text>
</comment>
<proteinExistence type="predicted"/>
<dbReference type="AlphaFoldDB" id="A0AAV8QGY6"/>
<sequence length="78" mass="8519">MMGRSSGSRILPPIARQGSVVVCRIPPLGVSLRWSEKECDICEKPLALDVPSAIVKATDLNLTRLFALVMCSNNFNMT</sequence>
<gene>
    <name evidence="1" type="ORF">OPV22_024507</name>
</gene>
<keyword evidence="2" id="KW-1185">Reference proteome</keyword>
<dbReference type="Proteomes" id="UP001222027">
    <property type="component" value="Unassembled WGS sequence"/>
</dbReference>
<evidence type="ECO:0000313" key="1">
    <source>
        <dbReference type="EMBL" id="KAJ8470164.1"/>
    </source>
</evidence>
<protein>
    <submittedName>
        <fullName evidence="1">Uncharacterized protein</fullName>
    </submittedName>
</protein>
<name>A0AAV8QGY6_ENSVE</name>
<reference evidence="1 2" key="1">
    <citation type="submission" date="2022-12" db="EMBL/GenBank/DDBJ databases">
        <title>Chromosome-scale assembly of the Ensete ventricosum genome.</title>
        <authorList>
            <person name="Dussert Y."/>
            <person name="Stocks J."/>
            <person name="Wendawek A."/>
            <person name="Woldeyes F."/>
            <person name="Nichols R.A."/>
            <person name="Borrell J.S."/>
        </authorList>
    </citation>
    <scope>NUCLEOTIDE SEQUENCE [LARGE SCALE GENOMIC DNA]</scope>
    <source>
        <strain evidence="2">cv. Maze</strain>
        <tissue evidence="1">Seeds</tissue>
    </source>
</reference>
<dbReference type="EMBL" id="JAQQAF010000007">
    <property type="protein sequence ID" value="KAJ8470164.1"/>
    <property type="molecule type" value="Genomic_DNA"/>
</dbReference>